<comment type="caution">
    <text evidence="1">The sequence shown here is derived from an EMBL/GenBank/DDBJ whole genome shotgun (WGS) entry which is preliminary data.</text>
</comment>
<dbReference type="EMBL" id="JACEIK010003683">
    <property type="protein sequence ID" value="MCD9642686.1"/>
    <property type="molecule type" value="Genomic_DNA"/>
</dbReference>
<proteinExistence type="predicted"/>
<organism evidence="1 2">
    <name type="scientific">Datura stramonium</name>
    <name type="common">Jimsonweed</name>
    <name type="synonym">Common thornapple</name>
    <dbReference type="NCBI Taxonomy" id="4076"/>
    <lineage>
        <taxon>Eukaryota</taxon>
        <taxon>Viridiplantae</taxon>
        <taxon>Streptophyta</taxon>
        <taxon>Embryophyta</taxon>
        <taxon>Tracheophyta</taxon>
        <taxon>Spermatophyta</taxon>
        <taxon>Magnoliopsida</taxon>
        <taxon>eudicotyledons</taxon>
        <taxon>Gunneridae</taxon>
        <taxon>Pentapetalae</taxon>
        <taxon>asterids</taxon>
        <taxon>lamiids</taxon>
        <taxon>Solanales</taxon>
        <taxon>Solanaceae</taxon>
        <taxon>Solanoideae</taxon>
        <taxon>Datureae</taxon>
        <taxon>Datura</taxon>
    </lineage>
</organism>
<gene>
    <name evidence="1" type="ORF">HAX54_029593</name>
</gene>
<keyword evidence="2" id="KW-1185">Reference proteome</keyword>
<dbReference type="Proteomes" id="UP000823775">
    <property type="component" value="Unassembled WGS sequence"/>
</dbReference>
<protein>
    <submittedName>
        <fullName evidence="1">Uncharacterized protein</fullName>
    </submittedName>
</protein>
<feature type="non-terminal residue" evidence="1">
    <location>
        <position position="63"/>
    </location>
</feature>
<accession>A0ABS8V682</accession>
<evidence type="ECO:0000313" key="2">
    <source>
        <dbReference type="Proteomes" id="UP000823775"/>
    </source>
</evidence>
<name>A0ABS8V682_DATST</name>
<reference evidence="1 2" key="1">
    <citation type="journal article" date="2021" name="BMC Genomics">
        <title>Datura genome reveals duplications of psychoactive alkaloid biosynthetic genes and high mutation rate following tissue culture.</title>
        <authorList>
            <person name="Rajewski A."/>
            <person name="Carter-House D."/>
            <person name="Stajich J."/>
            <person name="Litt A."/>
        </authorList>
    </citation>
    <scope>NUCLEOTIDE SEQUENCE [LARGE SCALE GENOMIC DNA]</scope>
    <source>
        <strain evidence="1">AR-01</strain>
    </source>
</reference>
<evidence type="ECO:0000313" key="1">
    <source>
        <dbReference type="EMBL" id="MCD9642686.1"/>
    </source>
</evidence>
<sequence>MGHSITVVIGYGPHGLYLVKLNTTLIASNWWSSIWPSQPQSDGTQNGPHGLNMILSNIILSLQ</sequence>